<accession>A0A1G4AUS0</accession>
<comment type="caution">
    <text evidence="2">The sequence shown here is derived from an EMBL/GenBank/DDBJ whole genome shotgun (WGS) entry which is preliminary data.</text>
</comment>
<organism evidence="2 3">
    <name type="scientific">Colletotrichum orchidophilum</name>
    <dbReference type="NCBI Taxonomy" id="1209926"/>
    <lineage>
        <taxon>Eukaryota</taxon>
        <taxon>Fungi</taxon>
        <taxon>Dikarya</taxon>
        <taxon>Ascomycota</taxon>
        <taxon>Pezizomycotina</taxon>
        <taxon>Sordariomycetes</taxon>
        <taxon>Hypocreomycetidae</taxon>
        <taxon>Glomerellales</taxon>
        <taxon>Glomerellaceae</taxon>
        <taxon>Colletotrichum</taxon>
    </lineage>
</organism>
<evidence type="ECO:0000313" key="2">
    <source>
        <dbReference type="EMBL" id="OHE92802.1"/>
    </source>
</evidence>
<dbReference type="RefSeq" id="XP_022469970.1">
    <property type="nucleotide sequence ID" value="XM_022623502.1"/>
</dbReference>
<protein>
    <submittedName>
        <fullName evidence="2">Uncharacterized protein</fullName>
    </submittedName>
</protein>
<sequence length="42" mass="4572">MGANGQKWEFSYRVMPAAPEPRKRCPPSSSSSSAPYPCSKVV</sequence>
<evidence type="ECO:0000256" key="1">
    <source>
        <dbReference type="SAM" id="MobiDB-lite"/>
    </source>
</evidence>
<dbReference type="Proteomes" id="UP000176998">
    <property type="component" value="Unassembled WGS sequence"/>
</dbReference>
<reference evidence="2 3" key="1">
    <citation type="submission" date="2016-09" db="EMBL/GenBank/DDBJ databases">
        <authorList>
            <person name="Capua I."/>
            <person name="De Benedictis P."/>
            <person name="Joannis T."/>
            <person name="Lombin L.H."/>
            <person name="Cattoli G."/>
        </authorList>
    </citation>
    <scope>NUCLEOTIDE SEQUENCE [LARGE SCALE GENOMIC DNA]</scope>
    <source>
        <strain evidence="2 3">IMI 309357</strain>
    </source>
</reference>
<proteinExistence type="predicted"/>
<dbReference type="AlphaFoldDB" id="A0A1G4AUS0"/>
<gene>
    <name evidence="2" type="ORF">CORC01_11880</name>
</gene>
<dbReference type="GeneID" id="34565012"/>
<feature type="compositionally biased region" description="Low complexity" evidence="1">
    <location>
        <begin position="26"/>
        <end position="42"/>
    </location>
</feature>
<dbReference type="EMBL" id="MJBS01000136">
    <property type="protein sequence ID" value="OHE92802.1"/>
    <property type="molecule type" value="Genomic_DNA"/>
</dbReference>
<evidence type="ECO:0000313" key="3">
    <source>
        <dbReference type="Proteomes" id="UP000176998"/>
    </source>
</evidence>
<keyword evidence="3" id="KW-1185">Reference proteome</keyword>
<name>A0A1G4AUS0_9PEZI</name>
<feature type="region of interest" description="Disordered" evidence="1">
    <location>
        <begin position="18"/>
        <end position="42"/>
    </location>
</feature>